<comment type="caution">
    <text evidence="3">The sequence shown here is derived from an EMBL/GenBank/DDBJ whole genome shotgun (WGS) entry which is preliminary data.</text>
</comment>
<dbReference type="InterPro" id="IPR037026">
    <property type="entry name" value="Vgr_OB-fold_dom_sf"/>
</dbReference>
<dbReference type="Gene3D" id="2.40.50.230">
    <property type="entry name" value="Gp5 N-terminal domain"/>
    <property type="match status" value="1"/>
</dbReference>
<dbReference type="NCBIfam" id="TIGR01646">
    <property type="entry name" value="vgr_GE"/>
    <property type="match status" value="1"/>
</dbReference>
<dbReference type="AlphaFoldDB" id="A0A1V1NRA3"/>
<protein>
    <recommendedName>
        <fullName evidence="2">Gp5/Type VI secretion system Vgr protein OB-fold domain-containing protein</fullName>
    </recommendedName>
</protein>
<evidence type="ECO:0000313" key="4">
    <source>
        <dbReference type="Proteomes" id="UP000189670"/>
    </source>
</evidence>
<organism evidence="3 4">
    <name type="scientific">Candidatus Magnetoglobus multicellularis str. Araruama</name>
    <dbReference type="NCBI Taxonomy" id="890399"/>
    <lineage>
        <taxon>Bacteria</taxon>
        <taxon>Pseudomonadati</taxon>
        <taxon>Thermodesulfobacteriota</taxon>
        <taxon>Desulfobacteria</taxon>
        <taxon>Desulfobacterales</taxon>
        <taxon>Desulfobacteraceae</taxon>
        <taxon>Candidatus Magnetoglobus</taxon>
    </lineage>
</organism>
<reference evidence="4" key="1">
    <citation type="submission" date="2012-11" db="EMBL/GenBank/DDBJ databases">
        <authorList>
            <person name="Lucero-Rivera Y.E."/>
            <person name="Tovar-Ramirez D."/>
        </authorList>
    </citation>
    <scope>NUCLEOTIDE SEQUENCE [LARGE SCALE GENOMIC DNA]</scope>
    <source>
        <strain evidence="4">Araruama</strain>
    </source>
</reference>
<dbReference type="InterPro" id="IPR006533">
    <property type="entry name" value="T6SS_Vgr_RhsGE"/>
</dbReference>
<dbReference type="EMBL" id="ATBP01003215">
    <property type="protein sequence ID" value="ETR65098.1"/>
    <property type="molecule type" value="Genomic_DNA"/>
</dbReference>
<dbReference type="SUPFAM" id="SSF69349">
    <property type="entry name" value="Phage fibre proteins"/>
    <property type="match status" value="1"/>
</dbReference>
<dbReference type="NCBIfam" id="TIGR03361">
    <property type="entry name" value="VI_Rhs_Vgr"/>
    <property type="match status" value="1"/>
</dbReference>
<name>A0A1V1NRA3_9BACT</name>
<dbReference type="InterPro" id="IPR006531">
    <property type="entry name" value="Gp5/Vgr_OB"/>
</dbReference>
<evidence type="ECO:0000256" key="1">
    <source>
        <dbReference type="ARBA" id="ARBA00005558"/>
    </source>
</evidence>
<proteinExistence type="inferred from homology"/>
<dbReference type="InterPro" id="IPR017847">
    <property type="entry name" value="T6SS_RhsGE_Vgr_subset"/>
</dbReference>
<accession>A0A1V1NRA3</accession>
<dbReference type="Proteomes" id="UP000189670">
    <property type="component" value="Unassembled WGS sequence"/>
</dbReference>
<dbReference type="SUPFAM" id="SSF69255">
    <property type="entry name" value="gp5 N-terminal domain-like"/>
    <property type="match status" value="1"/>
</dbReference>
<sequence>MYSNNFTAIPYSIPFRPQRKTPVPMIRGTQTALVVGPAGNEIYTDQLGRVKVQFYWDREGAKNESSSCWVRVSQNSAGFGWGNLDIPRIGHEVIVSFIEGNPDRPIIIGRVYNAYNQPPYNVTDTAAKSTMKIQSIGGGGDNEFRLDASQSAEEIYLHGQKIGTLKLIMIRIKPLVIMKP</sequence>
<comment type="similarity">
    <text evidence="1">Belongs to the VgrG protein family.</text>
</comment>
<evidence type="ECO:0000313" key="3">
    <source>
        <dbReference type="EMBL" id="ETR65098.1"/>
    </source>
</evidence>
<dbReference type="Pfam" id="PF04717">
    <property type="entry name" value="Phage_base_V"/>
    <property type="match status" value="1"/>
</dbReference>
<evidence type="ECO:0000259" key="2">
    <source>
        <dbReference type="Pfam" id="PF04717"/>
    </source>
</evidence>
<feature type="domain" description="Gp5/Type VI secretion system Vgr protein OB-fold" evidence="2">
    <location>
        <begin position="44"/>
        <end position="112"/>
    </location>
</feature>
<gene>
    <name evidence="3" type="ORF">OMM_06134</name>
</gene>